<dbReference type="InterPro" id="IPR036397">
    <property type="entry name" value="RNaseH_sf"/>
</dbReference>
<dbReference type="Proteomes" id="UP000515977">
    <property type="component" value="Chromosome"/>
</dbReference>
<dbReference type="RefSeq" id="WP_187569241.1">
    <property type="nucleotide sequence ID" value="NZ_CP060711.1"/>
</dbReference>
<dbReference type="KEGG" id="tbv:H9L17_09550"/>
<keyword evidence="2" id="KW-1185">Reference proteome</keyword>
<organism evidence="1 2">
    <name type="scientific">Thermomonas brevis</name>
    <dbReference type="NCBI Taxonomy" id="215691"/>
    <lineage>
        <taxon>Bacteria</taxon>
        <taxon>Pseudomonadati</taxon>
        <taxon>Pseudomonadota</taxon>
        <taxon>Gammaproteobacteria</taxon>
        <taxon>Lysobacterales</taxon>
        <taxon>Lysobacteraceae</taxon>
        <taxon>Thermomonas</taxon>
    </lineage>
</organism>
<evidence type="ECO:0000313" key="2">
    <source>
        <dbReference type="Proteomes" id="UP000515977"/>
    </source>
</evidence>
<reference evidence="1 2" key="1">
    <citation type="submission" date="2020-08" db="EMBL/GenBank/DDBJ databases">
        <title>Genome sequence of Thermomonas brevis KACC 16975T.</title>
        <authorList>
            <person name="Hyun D.-W."/>
            <person name="Bae J.-W."/>
        </authorList>
    </citation>
    <scope>NUCLEOTIDE SEQUENCE [LARGE SCALE GENOMIC DNA]</scope>
    <source>
        <strain evidence="1 2">KACC 16975</strain>
    </source>
</reference>
<name>A0A7G9QQ48_9GAMM</name>
<dbReference type="Gene3D" id="3.30.420.10">
    <property type="entry name" value="Ribonuclease H-like superfamily/Ribonuclease H"/>
    <property type="match status" value="1"/>
</dbReference>
<proteinExistence type="predicted"/>
<accession>A0A7G9QQ48</accession>
<dbReference type="GO" id="GO:0003676">
    <property type="term" value="F:nucleic acid binding"/>
    <property type="evidence" value="ECO:0007669"/>
    <property type="project" value="InterPro"/>
</dbReference>
<evidence type="ECO:0000313" key="1">
    <source>
        <dbReference type="EMBL" id="QNN45473.1"/>
    </source>
</evidence>
<protein>
    <submittedName>
        <fullName evidence="1">Uncharacterized protein</fullName>
    </submittedName>
</protein>
<gene>
    <name evidence="1" type="ORF">H9L17_09550</name>
</gene>
<dbReference type="AlphaFoldDB" id="A0A7G9QQ48"/>
<sequence length="162" mass="17835">MTRLFLDCEWAGTLDSELVSLALVDEAGRHRSYSEVNPLPKQPTEWVRAVVYPLLEHGYAAHQKVDFTLALRTFLAQFEDPFVLFDCRSDGVLFGDALCGFDLPDTVLARLPPPPRVSQTSIARDDVRGASNSISASIPSMLATSAMQASMLRPCDGHLRPC</sequence>
<dbReference type="EMBL" id="CP060711">
    <property type="protein sequence ID" value="QNN45473.1"/>
    <property type="molecule type" value="Genomic_DNA"/>
</dbReference>